<dbReference type="EMBL" id="JANJYI010000001">
    <property type="protein sequence ID" value="KAK2663971.1"/>
    <property type="molecule type" value="Genomic_DNA"/>
</dbReference>
<organism evidence="6 7">
    <name type="scientific">Dipteronia dyeriana</name>
    <dbReference type="NCBI Taxonomy" id="168575"/>
    <lineage>
        <taxon>Eukaryota</taxon>
        <taxon>Viridiplantae</taxon>
        <taxon>Streptophyta</taxon>
        <taxon>Embryophyta</taxon>
        <taxon>Tracheophyta</taxon>
        <taxon>Spermatophyta</taxon>
        <taxon>Magnoliopsida</taxon>
        <taxon>eudicotyledons</taxon>
        <taxon>Gunneridae</taxon>
        <taxon>Pentapetalae</taxon>
        <taxon>rosids</taxon>
        <taxon>malvids</taxon>
        <taxon>Sapindales</taxon>
        <taxon>Sapindaceae</taxon>
        <taxon>Hippocastanoideae</taxon>
        <taxon>Acereae</taxon>
        <taxon>Dipteronia</taxon>
    </lineage>
</organism>
<proteinExistence type="inferred from homology"/>
<dbReference type="Proteomes" id="UP001280121">
    <property type="component" value="Unassembled WGS sequence"/>
</dbReference>
<dbReference type="InterPro" id="IPR002068">
    <property type="entry name" value="A-crystallin/Hsp20_dom"/>
</dbReference>
<sequence length="243" mass="27056">MANIREKTRGFGERTFSQTVEVREIIPSSGWTDDSNAHYLLLKLPGHPINFDDLSHHMYEVKPDVDESGHLTVSGERLQKATGDKFKIFMFEQTFALPHNSDIDQISGKMEGDILRITVPKRPLALEDHENVDQTNKVIYKQESPEDVHENKYRGGGVNDDINEIYKQDSRPHIDENKYGGGVGSRVVGGGCSGRLDHMDEKSKKNSQIDCFSSEVVVVMGVLALLLAIIYPMFGSAGHDGAV</sequence>
<dbReference type="PROSITE" id="PS01031">
    <property type="entry name" value="SHSP"/>
    <property type="match status" value="1"/>
</dbReference>
<evidence type="ECO:0000313" key="5">
    <source>
        <dbReference type="EMBL" id="KAK2663971.1"/>
    </source>
</evidence>
<dbReference type="AlphaFoldDB" id="A0AAD9XR58"/>
<gene>
    <name evidence="5" type="ORF">Ddye_002545</name>
    <name evidence="6" type="ORF">Ddye_002556</name>
</gene>
<accession>A0AAD9XR58</accession>
<name>A0AAD9XR58_9ROSI</name>
<evidence type="ECO:0000313" key="6">
    <source>
        <dbReference type="EMBL" id="KAK2663982.1"/>
    </source>
</evidence>
<keyword evidence="3" id="KW-1133">Transmembrane helix</keyword>
<evidence type="ECO:0000256" key="3">
    <source>
        <dbReference type="SAM" id="Phobius"/>
    </source>
</evidence>
<feature type="transmembrane region" description="Helical" evidence="3">
    <location>
        <begin position="212"/>
        <end position="234"/>
    </location>
</feature>
<feature type="domain" description="SHSP" evidence="4">
    <location>
        <begin position="20"/>
        <end position="137"/>
    </location>
</feature>
<evidence type="ECO:0000259" key="4">
    <source>
        <dbReference type="PROSITE" id="PS01031"/>
    </source>
</evidence>
<comment type="caution">
    <text evidence="6">The sequence shown here is derived from an EMBL/GenBank/DDBJ whole genome shotgun (WGS) entry which is preliminary data.</text>
</comment>
<dbReference type="SUPFAM" id="SSF49764">
    <property type="entry name" value="HSP20-like chaperones"/>
    <property type="match status" value="1"/>
</dbReference>
<dbReference type="Gene3D" id="2.60.40.790">
    <property type="match status" value="1"/>
</dbReference>
<reference evidence="6" key="1">
    <citation type="journal article" date="2023" name="Plant J.">
        <title>Genome sequences and population genomics provide insights into the demographic history, inbreeding, and mutation load of two 'living fossil' tree species of Dipteronia.</title>
        <authorList>
            <person name="Feng Y."/>
            <person name="Comes H.P."/>
            <person name="Chen J."/>
            <person name="Zhu S."/>
            <person name="Lu R."/>
            <person name="Zhang X."/>
            <person name="Li P."/>
            <person name="Qiu J."/>
            <person name="Olsen K.M."/>
            <person name="Qiu Y."/>
        </authorList>
    </citation>
    <scope>NUCLEOTIDE SEQUENCE</scope>
    <source>
        <strain evidence="6">KIB01</strain>
    </source>
</reference>
<keyword evidence="7" id="KW-1185">Reference proteome</keyword>
<evidence type="ECO:0000256" key="1">
    <source>
        <dbReference type="PROSITE-ProRule" id="PRU00285"/>
    </source>
</evidence>
<dbReference type="Pfam" id="PF00011">
    <property type="entry name" value="HSP20"/>
    <property type="match status" value="1"/>
</dbReference>
<dbReference type="CDD" id="cd06464">
    <property type="entry name" value="ACD_sHsps-like"/>
    <property type="match status" value="1"/>
</dbReference>
<dbReference type="InterPro" id="IPR008978">
    <property type="entry name" value="HSP20-like_chaperone"/>
</dbReference>
<comment type="similarity">
    <text evidence="1 2">Belongs to the small heat shock protein (HSP20) family.</text>
</comment>
<evidence type="ECO:0000256" key="2">
    <source>
        <dbReference type="RuleBase" id="RU003616"/>
    </source>
</evidence>
<keyword evidence="3" id="KW-0472">Membrane</keyword>
<keyword evidence="3" id="KW-0812">Transmembrane</keyword>
<evidence type="ECO:0000313" key="7">
    <source>
        <dbReference type="Proteomes" id="UP001280121"/>
    </source>
</evidence>
<dbReference type="EMBL" id="JANJYI010000001">
    <property type="protein sequence ID" value="KAK2663982.1"/>
    <property type="molecule type" value="Genomic_DNA"/>
</dbReference>
<protein>
    <recommendedName>
        <fullName evidence="4">SHSP domain-containing protein</fullName>
    </recommendedName>
</protein>